<evidence type="ECO:0000313" key="4">
    <source>
        <dbReference type="Proteomes" id="UP001597180"/>
    </source>
</evidence>
<proteinExistence type="predicted"/>
<dbReference type="EMBL" id="JBHTLU010000043">
    <property type="protein sequence ID" value="MFD1224230.1"/>
    <property type="molecule type" value="Genomic_DNA"/>
</dbReference>
<protein>
    <submittedName>
        <fullName evidence="3">DUF2185 domain-containing protein</fullName>
    </submittedName>
</protein>
<evidence type="ECO:0000313" key="3">
    <source>
        <dbReference type="EMBL" id="MFD1224230.1"/>
    </source>
</evidence>
<gene>
    <name evidence="3" type="ORF">ACFQ4B_29410</name>
</gene>
<accession>A0ABW3UX98</accession>
<dbReference type="Pfam" id="PF10077">
    <property type="entry name" value="DUF2314"/>
    <property type="match status" value="1"/>
</dbReference>
<dbReference type="InterPro" id="IPR018756">
    <property type="entry name" value="DUF2314"/>
</dbReference>
<keyword evidence="4" id="KW-1185">Reference proteome</keyword>
<feature type="domain" description="DUF2314" evidence="2">
    <location>
        <begin position="23"/>
        <end position="95"/>
    </location>
</feature>
<dbReference type="Pfam" id="PF09951">
    <property type="entry name" value="Imm33"/>
    <property type="match status" value="1"/>
</dbReference>
<dbReference type="PANTHER" id="PTHR38743:SF2">
    <property type="entry name" value="DUF2185 DOMAIN-CONTAINING PROTEIN"/>
    <property type="match status" value="1"/>
</dbReference>
<feature type="domain" description="Immunity protein Imm33" evidence="1">
    <location>
        <begin position="115"/>
        <end position="197"/>
    </location>
</feature>
<dbReference type="RefSeq" id="WP_345590659.1">
    <property type="nucleotide sequence ID" value="NZ_BAABJG010000023.1"/>
</dbReference>
<dbReference type="InterPro" id="IPR018689">
    <property type="entry name" value="Imm33_dom"/>
</dbReference>
<dbReference type="Proteomes" id="UP001597180">
    <property type="component" value="Unassembled WGS sequence"/>
</dbReference>
<comment type="caution">
    <text evidence="3">The sequence shown here is derived from an EMBL/GenBank/DDBJ whole genome shotgun (WGS) entry which is preliminary data.</text>
</comment>
<evidence type="ECO:0000259" key="2">
    <source>
        <dbReference type="Pfam" id="PF10077"/>
    </source>
</evidence>
<organism evidence="3 4">
    <name type="scientific">Paenibacillus vulneris</name>
    <dbReference type="NCBI Taxonomy" id="1133364"/>
    <lineage>
        <taxon>Bacteria</taxon>
        <taxon>Bacillati</taxon>
        <taxon>Bacillota</taxon>
        <taxon>Bacilli</taxon>
        <taxon>Bacillales</taxon>
        <taxon>Paenibacillaceae</taxon>
        <taxon>Paenibacillus</taxon>
    </lineage>
</organism>
<sequence>MTWKLDNAVELHKESPYTFYLPSEQIVQQLQAGDKVKLIFMSETVLENGYEGERMWVEIMERAGNDFKGKLVNQPFYLDSLRYGDIIHFSSIHICNTQLDDPHSKEMDFYFENKVTVSNDVLARNEFNFMLRFEPYDESDLGWVFFSGYEEDDFNTDPDNFQVISVGKMLNIDDSILEFLHDSIPCAYEREAASRKLLKVENYDFSIHE</sequence>
<dbReference type="PANTHER" id="PTHR38743">
    <property type="entry name" value="SIMILAR TO GLYOXYLASE I FAMILY PROTEIN"/>
    <property type="match status" value="1"/>
</dbReference>
<reference evidence="4" key="1">
    <citation type="journal article" date="2019" name="Int. J. Syst. Evol. Microbiol.">
        <title>The Global Catalogue of Microorganisms (GCM) 10K type strain sequencing project: providing services to taxonomists for standard genome sequencing and annotation.</title>
        <authorList>
            <consortium name="The Broad Institute Genomics Platform"/>
            <consortium name="The Broad Institute Genome Sequencing Center for Infectious Disease"/>
            <person name="Wu L."/>
            <person name="Ma J."/>
        </authorList>
    </citation>
    <scope>NUCLEOTIDE SEQUENCE [LARGE SCALE GENOMIC DNA]</scope>
    <source>
        <strain evidence="4">CCUG 53270</strain>
    </source>
</reference>
<evidence type="ECO:0000259" key="1">
    <source>
        <dbReference type="Pfam" id="PF09951"/>
    </source>
</evidence>
<name>A0ABW3UX98_9BACL</name>